<dbReference type="EMBL" id="MU004244">
    <property type="protein sequence ID" value="KAF2663854.1"/>
    <property type="molecule type" value="Genomic_DNA"/>
</dbReference>
<evidence type="ECO:0000256" key="1">
    <source>
        <dbReference type="ARBA" id="ARBA00011069"/>
    </source>
</evidence>
<dbReference type="GO" id="GO:0070274">
    <property type="term" value="C:RES complex"/>
    <property type="evidence" value="ECO:0007669"/>
    <property type="project" value="TreeGrafter"/>
</dbReference>
<protein>
    <recommendedName>
        <fullName evidence="5">Pre-mRNA-splicing factor cwc26</fullName>
    </recommendedName>
</protein>
<organism evidence="3 4">
    <name type="scientific">Microthyrium microscopicum</name>
    <dbReference type="NCBI Taxonomy" id="703497"/>
    <lineage>
        <taxon>Eukaryota</taxon>
        <taxon>Fungi</taxon>
        <taxon>Dikarya</taxon>
        <taxon>Ascomycota</taxon>
        <taxon>Pezizomycotina</taxon>
        <taxon>Dothideomycetes</taxon>
        <taxon>Dothideomycetes incertae sedis</taxon>
        <taxon>Microthyriales</taxon>
        <taxon>Microthyriaceae</taxon>
        <taxon>Microthyrium</taxon>
    </lineage>
</organism>
<feature type="compositionally biased region" description="Acidic residues" evidence="2">
    <location>
        <begin position="106"/>
        <end position="120"/>
    </location>
</feature>
<evidence type="ECO:0000313" key="4">
    <source>
        <dbReference type="Proteomes" id="UP000799302"/>
    </source>
</evidence>
<feature type="region of interest" description="Disordered" evidence="2">
    <location>
        <begin position="99"/>
        <end position="124"/>
    </location>
</feature>
<name>A0A6A6TYV6_9PEZI</name>
<accession>A0A6A6TYV6</accession>
<dbReference type="InterPro" id="IPR018609">
    <property type="entry name" value="Bud13"/>
</dbReference>
<dbReference type="OrthoDB" id="6022at2759"/>
<dbReference type="AlphaFoldDB" id="A0A6A6TYV6"/>
<evidence type="ECO:0000256" key="2">
    <source>
        <dbReference type="SAM" id="MobiDB-lite"/>
    </source>
</evidence>
<dbReference type="GO" id="GO:0005684">
    <property type="term" value="C:U2-type spliceosomal complex"/>
    <property type="evidence" value="ECO:0007669"/>
    <property type="project" value="TreeGrafter"/>
</dbReference>
<feature type="compositionally biased region" description="Basic and acidic residues" evidence="2">
    <location>
        <begin position="179"/>
        <end position="199"/>
    </location>
</feature>
<dbReference type="GO" id="GO:0000398">
    <property type="term" value="P:mRNA splicing, via spliceosome"/>
    <property type="evidence" value="ECO:0007669"/>
    <property type="project" value="TreeGrafter"/>
</dbReference>
<feature type="region of interest" description="Disordered" evidence="2">
    <location>
        <begin position="179"/>
        <end position="201"/>
    </location>
</feature>
<dbReference type="InterPro" id="IPR051112">
    <property type="entry name" value="CWC26_splicing_factor"/>
</dbReference>
<keyword evidence="4" id="KW-1185">Reference proteome</keyword>
<feature type="compositionally biased region" description="Basic and acidic residues" evidence="2">
    <location>
        <begin position="46"/>
        <end position="55"/>
    </location>
</feature>
<feature type="region of interest" description="Disordered" evidence="2">
    <location>
        <begin position="229"/>
        <end position="291"/>
    </location>
</feature>
<dbReference type="PANTHER" id="PTHR31809">
    <property type="entry name" value="BUD13 HOMOLOG"/>
    <property type="match status" value="1"/>
</dbReference>
<reference evidence="3" key="1">
    <citation type="journal article" date="2020" name="Stud. Mycol.">
        <title>101 Dothideomycetes genomes: a test case for predicting lifestyles and emergence of pathogens.</title>
        <authorList>
            <person name="Haridas S."/>
            <person name="Albert R."/>
            <person name="Binder M."/>
            <person name="Bloem J."/>
            <person name="Labutti K."/>
            <person name="Salamov A."/>
            <person name="Andreopoulos B."/>
            <person name="Baker S."/>
            <person name="Barry K."/>
            <person name="Bills G."/>
            <person name="Bluhm B."/>
            <person name="Cannon C."/>
            <person name="Castanera R."/>
            <person name="Culley D."/>
            <person name="Daum C."/>
            <person name="Ezra D."/>
            <person name="Gonzalez J."/>
            <person name="Henrissat B."/>
            <person name="Kuo A."/>
            <person name="Liang C."/>
            <person name="Lipzen A."/>
            <person name="Lutzoni F."/>
            <person name="Magnuson J."/>
            <person name="Mondo S."/>
            <person name="Nolan M."/>
            <person name="Ohm R."/>
            <person name="Pangilinan J."/>
            <person name="Park H.-J."/>
            <person name="Ramirez L."/>
            <person name="Alfaro M."/>
            <person name="Sun H."/>
            <person name="Tritt A."/>
            <person name="Yoshinaga Y."/>
            <person name="Zwiers L.-H."/>
            <person name="Turgeon B."/>
            <person name="Goodwin S."/>
            <person name="Spatafora J."/>
            <person name="Crous P."/>
            <person name="Grigoriev I."/>
        </authorList>
    </citation>
    <scope>NUCLEOTIDE SEQUENCE</scope>
    <source>
        <strain evidence="3">CBS 115976</strain>
    </source>
</reference>
<dbReference type="Proteomes" id="UP000799302">
    <property type="component" value="Unassembled WGS sequence"/>
</dbReference>
<gene>
    <name evidence="3" type="ORF">BT63DRAFT_430108</name>
</gene>
<sequence>MSLADYLAKNYLSADTPKKSKKRKRKDASTAGLVIADDNVTGWDNSKTKDDDRRRPPVLTSGQTADFRKKKNSAWATISAPTDAEQADADAIIRQAAADNEAMGNAEDDAPAVVDEEEEPEKVGGLQLAHEVQAAAEKKRRSEKRRIERELAEGGTAAQETIYRDASGRVINVAMKRAEARRKAEEEERKKKEEADQAKGDVQLAMREARKQELDEAKYLTVARTADDEQMNEELKEVQRWNDPAAGFLTKAPPKPTSGASTRRGPSKPTYQGAFDPNRYGIRPGSRWDGVDRGNGFEKKWFAARNKVKDRKQLEYQWEMDA</sequence>
<dbReference type="Pfam" id="PF09736">
    <property type="entry name" value="Bud13"/>
    <property type="match status" value="1"/>
</dbReference>
<evidence type="ECO:0000313" key="3">
    <source>
        <dbReference type="EMBL" id="KAF2663854.1"/>
    </source>
</evidence>
<dbReference type="GO" id="GO:0003723">
    <property type="term" value="F:RNA binding"/>
    <property type="evidence" value="ECO:0007669"/>
    <property type="project" value="TreeGrafter"/>
</dbReference>
<dbReference type="PANTHER" id="PTHR31809:SF0">
    <property type="entry name" value="BUD13 HOMOLOG"/>
    <property type="match status" value="1"/>
</dbReference>
<comment type="similarity">
    <text evidence="1">Belongs to the CWC26 family.</text>
</comment>
<proteinExistence type="inferred from homology"/>
<evidence type="ECO:0008006" key="5">
    <source>
        <dbReference type="Google" id="ProtNLM"/>
    </source>
</evidence>
<feature type="region of interest" description="Disordered" evidence="2">
    <location>
        <begin position="15"/>
        <end position="72"/>
    </location>
</feature>